<proteinExistence type="predicted"/>
<dbReference type="EMBL" id="CP010310">
    <property type="protein sequence ID" value="AJC20776.1"/>
    <property type="molecule type" value="Genomic_DNA"/>
</dbReference>
<name>A0ABM5RZ61_PANPU</name>
<evidence type="ECO:0000313" key="2">
    <source>
        <dbReference type="Proteomes" id="UP000035086"/>
    </source>
</evidence>
<sequence length="84" mass="8560">MSPAGPSGRGTSQGLPARAVVSTLLTSKRGRITGQTACDAEAGFLSRIVGVHAARLAGAKRAARKVLASPPSTLCRCGTLDDRQ</sequence>
<organism evidence="1 2">
    <name type="scientific">Pandoraea pulmonicola</name>
    <dbReference type="NCBI Taxonomy" id="93221"/>
    <lineage>
        <taxon>Bacteria</taxon>
        <taxon>Pseudomonadati</taxon>
        <taxon>Pseudomonadota</taxon>
        <taxon>Betaproteobacteria</taxon>
        <taxon>Burkholderiales</taxon>
        <taxon>Burkholderiaceae</taxon>
        <taxon>Pandoraea</taxon>
    </lineage>
</organism>
<accession>A0ABM5RZ61</accession>
<gene>
    <name evidence="1" type="ORF">RO07_10370</name>
</gene>
<dbReference type="Proteomes" id="UP000035086">
    <property type="component" value="Chromosome"/>
</dbReference>
<protein>
    <submittedName>
        <fullName evidence="1">Uncharacterized protein</fullName>
    </submittedName>
</protein>
<keyword evidence="2" id="KW-1185">Reference proteome</keyword>
<evidence type="ECO:0000313" key="1">
    <source>
        <dbReference type="EMBL" id="AJC20776.1"/>
    </source>
</evidence>
<reference evidence="1" key="1">
    <citation type="submission" date="2016-11" db="EMBL/GenBank/DDBJ databases">
        <title>Complete Genome Sequencing of Pandoraea pulmonicola DSM 16583.</title>
        <authorList>
            <person name="Chan K.-G."/>
        </authorList>
    </citation>
    <scope>NUCLEOTIDE SEQUENCE</scope>
    <source>
        <strain evidence="1">DSM 16583</strain>
    </source>
</reference>